<evidence type="ECO:0000313" key="2">
    <source>
        <dbReference type="EMBL" id="TRM64258.1"/>
    </source>
</evidence>
<dbReference type="AlphaFoldDB" id="A0A550CHH2"/>
<feature type="compositionally biased region" description="Polar residues" evidence="1">
    <location>
        <begin position="914"/>
        <end position="930"/>
    </location>
</feature>
<feature type="region of interest" description="Disordered" evidence="1">
    <location>
        <begin position="1070"/>
        <end position="1101"/>
    </location>
</feature>
<keyword evidence="3" id="KW-1185">Reference proteome</keyword>
<organism evidence="2 3">
    <name type="scientific">Schizophyllum amplum</name>
    <dbReference type="NCBI Taxonomy" id="97359"/>
    <lineage>
        <taxon>Eukaryota</taxon>
        <taxon>Fungi</taxon>
        <taxon>Dikarya</taxon>
        <taxon>Basidiomycota</taxon>
        <taxon>Agaricomycotina</taxon>
        <taxon>Agaricomycetes</taxon>
        <taxon>Agaricomycetidae</taxon>
        <taxon>Agaricales</taxon>
        <taxon>Schizophyllaceae</taxon>
        <taxon>Schizophyllum</taxon>
    </lineage>
</organism>
<feature type="compositionally biased region" description="Polar residues" evidence="1">
    <location>
        <begin position="957"/>
        <end position="970"/>
    </location>
</feature>
<reference evidence="2 3" key="1">
    <citation type="journal article" date="2019" name="New Phytol.">
        <title>Comparative genomics reveals unique wood-decay strategies and fruiting body development in the Schizophyllaceae.</title>
        <authorList>
            <person name="Almasi E."/>
            <person name="Sahu N."/>
            <person name="Krizsan K."/>
            <person name="Balint B."/>
            <person name="Kovacs G.M."/>
            <person name="Kiss B."/>
            <person name="Cseklye J."/>
            <person name="Drula E."/>
            <person name="Henrissat B."/>
            <person name="Nagy I."/>
            <person name="Chovatia M."/>
            <person name="Adam C."/>
            <person name="LaButti K."/>
            <person name="Lipzen A."/>
            <person name="Riley R."/>
            <person name="Grigoriev I.V."/>
            <person name="Nagy L.G."/>
        </authorList>
    </citation>
    <scope>NUCLEOTIDE SEQUENCE [LARGE SCALE GENOMIC DNA]</scope>
    <source>
        <strain evidence="2 3">NL-1724</strain>
    </source>
</reference>
<feature type="compositionally biased region" description="Polar residues" evidence="1">
    <location>
        <begin position="857"/>
        <end position="867"/>
    </location>
</feature>
<evidence type="ECO:0000313" key="3">
    <source>
        <dbReference type="Proteomes" id="UP000320762"/>
    </source>
</evidence>
<proteinExistence type="predicted"/>
<feature type="compositionally biased region" description="Low complexity" evidence="1">
    <location>
        <begin position="823"/>
        <end position="838"/>
    </location>
</feature>
<feature type="region of interest" description="Disordered" evidence="1">
    <location>
        <begin position="914"/>
        <end position="990"/>
    </location>
</feature>
<feature type="region of interest" description="Disordered" evidence="1">
    <location>
        <begin position="577"/>
        <end position="895"/>
    </location>
</feature>
<feature type="compositionally biased region" description="Low complexity" evidence="1">
    <location>
        <begin position="868"/>
        <end position="879"/>
    </location>
</feature>
<feature type="compositionally biased region" description="Low complexity" evidence="1">
    <location>
        <begin position="329"/>
        <end position="356"/>
    </location>
</feature>
<feature type="compositionally biased region" description="Pro residues" evidence="1">
    <location>
        <begin position="796"/>
        <end position="811"/>
    </location>
</feature>
<feature type="region of interest" description="Disordered" evidence="1">
    <location>
        <begin position="323"/>
        <end position="407"/>
    </location>
</feature>
<protein>
    <submittedName>
        <fullName evidence="2">Uncharacterized protein</fullName>
    </submittedName>
</protein>
<feature type="compositionally biased region" description="Acidic residues" evidence="1">
    <location>
        <begin position="686"/>
        <end position="729"/>
    </location>
</feature>
<dbReference type="Proteomes" id="UP000320762">
    <property type="component" value="Unassembled WGS sequence"/>
</dbReference>
<dbReference type="EMBL" id="VDMD01000007">
    <property type="protein sequence ID" value="TRM64258.1"/>
    <property type="molecule type" value="Genomic_DNA"/>
</dbReference>
<name>A0A550CHH2_9AGAR</name>
<sequence length="1123" mass="124952">MPPEPPPNDGAPNDGDVQMGSANATESMKRTHSQQSDSSAPGDQPSKRLKKGASRRDVQKLKKKQKKEEKRNETQRVNPSDYHLDKKQVDTDWKLAIYNAVDYHVRALAIMPSEDAVPVRVSDQLRQQFRKRWGSVSDMLVTVQSAARNNSDAVAMALPLLNILKERLPRRGRIANGIRGISDNDLLQMFRAVGMCGLKIWAPDYTNSGPKSMYNLLHRNIALKTFEAIVDKDGYCHLGLSTPLVQEHWAFVEQCYDNFVNSYFLRIARAEDKDTGAHTRTIERRKKTRRRAELAKKRVEYLEEFMYPDYMIDIARSVLAHSEDEEELPAPGLPQLPSSSSRPPNPSSSAVSGGQLPPAPHPQPRAGPSAQPVDLSPDQRRAQRKEERKKAKAKEAAKAAAKEADKRRKEQELLAFFTPPPPTTTPQVRYLVPRKKARNPKFKTVFRLIDSMRLQEGSVRFGPNRYVKQERVRVDAPPGHVSQHRDIPAPEEVTLDWYDPVWFNKRSPRKRKEILDSTADEHRRARIALPVIKYCQTQTQLEALREKYQSYDLFYDTYGKDVVEQYNVPTEEEFARVKQLNKATDSSDNDDSNLPDTDSEDSDSDAARKKKKVAARFARSRRNSQWKLSKGARRPAPAEGEQGGSSQQAAAGPSQHHHAAAPRRQQPGRPGHDNVAGWKGKGRADDADDGDRDTEEEEEEEDTNAVDEEMKDLEAEDDDEYENNAEGEEEGRQGDFGGRHIIFHRGKEEDSEEVQMDLDAVNDGTAENVDPSPDRSQGMGDLHSRLRSASYISDSPLPPPPPRRGPPPPQTPRRHQQPSGRTSAGSPHSSHSSASSPPRHLNPAFDTALGDGLTAEQAPTDTSTAMVTSPTTLPSDLLLPLPPPTLSFEPEASSSVTAPSMLRFVPLPHPIVSSSIAARTPPTSAEQQRTLLAPPSRRPLDQGKPSLLPKRAKPYAQPTTPAGPSSSLSMRSAPLAKPPGQSASLQSVALSPDYPKDQRLWYRAYGLSKALPKGRTRYICRIPPDVRWEGLAENDSKIRLPNFDEPDAISAFEGAGAGFMLDATYKDRNRGYKRDKKKKVKKDGVPAVPVTPKKNTPHTSQIAANIREEIAVTRAEGEKGAEV</sequence>
<feature type="region of interest" description="Disordered" evidence="1">
    <location>
        <begin position="1"/>
        <end position="83"/>
    </location>
</feature>
<gene>
    <name evidence="2" type="ORF">BD626DRAFT_249836</name>
</gene>
<accession>A0A550CHH2</accession>
<feature type="compositionally biased region" description="Acidic residues" evidence="1">
    <location>
        <begin position="587"/>
        <end position="604"/>
    </location>
</feature>
<feature type="compositionally biased region" description="Basic residues" evidence="1">
    <location>
        <begin position="608"/>
        <end position="624"/>
    </location>
</feature>
<evidence type="ECO:0000256" key="1">
    <source>
        <dbReference type="SAM" id="MobiDB-lite"/>
    </source>
</evidence>
<feature type="compositionally biased region" description="Basic and acidic residues" evidence="1">
    <location>
        <begin position="54"/>
        <end position="74"/>
    </location>
</feature>
<comment type="caution">
    <text evidence="2">The sequence shown here is derived from an EMBL/GenBank/DDBJ whole genome shotgun (WGS) entry which is preliminary data.</text>
</comment>
<dbReference type="OrthoDB" id="3056461at2759"/>
<feature type="compositionally biased region" description="Basic and acidic residues" evidence="1">
    <location>
        <begin position="377"/>
        <end position="407"/>
    </location>
</feature>